<dbReference type="AlphaFoldDB" id="A0A402BAE3"/>
<reference evidence="2" key="1">
    <citation type="submission" date="2018-12" db="EMBL/GenBank/DDBJ databases">
        <title>Tengunoibacter tsumagoiensis gen. nov., sp. nov., Dictyobacter kobayashii sp. nov., D. alpinus sp. nov., and D. joshuensis sp. nov. and description of Dictyobacteraceae fam. nov. within the order Ktedonobacterales isolated from Tengu-no-mugimeshi.</title>
        <authorList>
            <person name="Wang C.M."/>
            <person name="Zheng Y."/>
            <person name="Sakai Y."/>
            <person name="Toyoda A."/>
            <person name="Minakuchi Y."/>
            <person name="Abe K."/>
            <person name="Yokota A."/>
            <person name="Yabe S."/>
        </authorList>
    </citation>
    <scope>NUCLEOTIDE SEQUENCE [LARGE SCALE GENOMIC DNA]</scope>
    <source>
        <strain evidence="2">Uno16</strain>
    </source>
</reference>
<evidence type="ECO:0000313" key="1">
    <source>
        <dbReference type="EMBL" id="GCE28289.1"/>
    </source>
</evidence>
<sequence length="68" mass="7801">MRCLALVKSLDDIVLPKVLAFLKNSIVFLGFAAHDFIPFFTILQLNEQYKIIRIKKYVKSGFRASVLV</sequence>
<protein>
    <submittedName>
        <fullName evidence="1">Uncharacterized protein</fullName>
    </submittedName>
</protein>
<organism evidence="1 2">
    <name type="scientific">Dictyobacter alpinus</name>
    <dbReference type="NCBI Taxonomy" id="2014873"/>
    <lineage>
        <taxon>Bacteria</taxon>
        <taxon>Bacillati</taxon>
        <taxon>Chloroflexota</taxon>
        <taxon>Ktedonobacteria</taxon>
        <taxon>Ktedonobacterales</taxon>
        <taxon>Dictyobacteraceae</taxon>
        <taxon>Dictyobacter</taxon>
    </lineage>
</organism>
<comment type="caution">
    <text evidence="1">The sequence shown here is derived from an EMBL/GenBank/DDBJ whole genome shotgun (WGS) entry which is preliminary data.</text>
</comment>
<accession>A0A402BAE3</accession>
<dbReference type="Proteomes" id="UP000287171">
    <property type="component" value="Unassembled WGS sequence"/>
</dbReference>
<gene>
    <name evidence="1" type="ORF">KDA_37730</name>
</gene>
<proteinExistence type="predicted"/>
<evidence type="ECO:0000313" key="2">
    <source>
        <dbReference type="Proteomes" id="UP000287171"/>
    </source>
</evidence>
<name>A0A402BAE3_9CHLR</name>
<keyword evidence="2" id="KW-1185">Reference proteome</keyword>
<dbReference type="EMBL" id="BIFT01000001">
    <property type="protein sequence ID" value="GCE28289.1"/>
    <property type="molecule type" value="Genomic_DNA"/>
</dbReference>